<dbReference type="EMBL" id="NDXW01000001">
    <property type="protein sequence ID" value="RDH44448.1"/>
    <property type="molecule type" value="Genomic_DNA"/>
</dbReference>
<sequence length="104" mass="11865">MKKFEFEIDSVFNMAAQKGVVRAFAGKVRDGSVQEGDHVVLEADGNVFHLTVEGCEIFRKKLEYLTPESGMCGILARIEPEVEFRELQQERGLDYLRGKKIRND</sequence>
<comment type="caution">
    <text evidence="1">The sequence shown here is derived from an EMBL/GenBank/DDBJ whole genome shotgun (WGS) entry which is preliminary data.</text>
</comment>
<dbReference type="Gene3D" id="2.40.30.10">
    <property type="entry name" value="Translation factors"/>
    <property type="match status" value="1"/>
</dbReference>
<dbReference type="AlphaFoldDB" id="A0A4P9VM39"/>
<proteinExistence type="predicted"/>
<accession>A0A4P9VM39</accession>
<evidence type="ECO:0000313" key="1">
    <source>
        <dbReference type="EMBL" id="RDH44448.1"/>
    </source>
</evidence>
<keyword evidence="2" id="KW-1185">Reference proteome</keyword>
<dbReference type="InterPro" id="IPR009000">
    <property type="entry name" value="Transl_B-barrel_sf"/>
</dbReference>
<dbReference type="RefSeq" id="WP_094787601.1">
    <property type="nucleotide sequence ID" value="NZ_NDXW01000001.1"/>
</dbReference>
<dbReference type="Proteomes" id="UP000257039">
    <property type="component" value="Unassembled WGS sequence"/>
</dbReference>
<reference evidence="1 2" key="1">
    <citation type="submission" date="2017-04" db="EMBL/GenBank/DDBJ databases">
        <title>Draft genome sequence of Zooshikella ganghwensis VG4 isolated from Red Sea sediments.</title>
        <authorList>
            <person name="Rehman Z."/>
            <person name="Alam I."/>
            <person name="Kamau A."/>
            <person name="Bajic V."/>
            <person name="Leiknes T."/>
        </authorList>
    </citation>
    <scope>NUCLEOTIDE SEQUENCE [LARGE SCALE GENOMIC DNA]</scope>
    <source>
        <strain evidence="1 2">VG4</strain>
    </source>
</reference>
<evidence type="ECO:0000313" key="2">
    <source>
        <dbReference type="Proteomes" id="UP000257039"/>
    </source>
</evidence>
<gene>
    <name evidence="1" type="ORF">B9G39_13935</name>
</gene>
<protein>
    <submittedName>
        <fullName evidence="1">Uncharacterized protein</fullName>
    </submittedName>
</protein>
<organism evidence="1 2">
    <name type="scientific">Zooshikella ganghwensis</name>
    <dbReference type="NCBI Taxonomy" id="202772"/>
    <lineage>
        <taxon>Bacteria</taxon>
        <taxon>Pseudomonadati</taxon>
        <taxon>Pseudomonadota</taxon>
        <taxon>Gammaproteobacteria</taxon>
        <taxon>Oceanospirillales</taxon>
        <taxon>Zooshikellaceae</taxon>
        <taxon>Zooshikella</taxon>
    </lineage>
</organism>
<dbReference type="SUPFAM" id="SSF50447">
    <property type="entry name" value="Translation proteins"/>
    <property type="match status" value="1"/>
</dbReference>
<name>A0A4P9VM39_9GAMM</name>